<evidence type="ECO:0000313" key="2">
    <source>
        <dbReference type="EMBL" id="RSH78590.1"/>
    </source>
</evidence>
<evidence type="ECO:0000313" key="3">
    <source>
        <dbReference type="Proteomes" id="UP000279236"/>
    </source>
</evidence>
<evidence type="ECO:0000256" key="1">
    <source>
        <dbReference type="SAM" id="MobiDB-lite"/>
    </source>
</evidence>
<sequence length="228" mass="26117">MSSEHAQAITEHFPRTEYHRLNYYVDPVARKSARVLWAARDASAEWVRATEAHDWDAVDAAMFNLAVFDKAYELNQAQWPHRMSSPTPDQWQKESNGYIYLAYILAGRQLRDLGHRDRIPPRDAVLDFCRAAMDLCYTPLVDARPLDPVPLDYQLLEKYDPLVRHKRQLDALSHDTRSEAFVSDHQRNEWVWTDEAMSPGRTTDTSDSNPPRADVAAAVGARRGAARV</sequence>
<protein>
    <submittedName>
        <fullName evidence="2">Uncharacterized protein</fullName>
    </submittedName>
</protein>
<dbReference type="Proteomes" id="UP000279236">
    <property type="component" value="Unassembled WGS sequence"/>
</dbReference>
<keyword evidence="3" id="KW-1185">Reference proteome</keyword>
<name>A0A427XI90_9TREE</name>
<organism evidence="2 3">
    <name type="scientific">Apiotrichum porosum</name>
    <dbReference type="NCBI Taxonomy" id="105984"/>
    <lineage>
        <taxon>Eukaryota</taxon>
        <taxon>Fungi</taxon>
        <taxon>Dikarya</taxon>
        <taxon>Basidiomycota</taxon>
        <taxon>Agaricomycotina</taxon>
        <taxon>Tremellomycetes</taxon>
        <taxon>Trichosporonales</taxon>
        <taxon>Trichosporonaceae</taxon>
        <taxon>Apiotrichum</taxon>
    </lineage>
</organism>
<reference evidence="2 3" key="1">
    <citation type="submission" date="2018-11" db="EMBL/GenBank/DDBJ databases">
        <title>Genome sequence of Apiotrichum porosum DSM 27194.</title>
        <authorList>
            <person name="Aliyu H."/>
            <person name="Gorte O."/>
            <person name="Ochsenreither K."/>
        </authorList>
    </citation>
    <scope>NUCLEOTIDE SEQUENCE [LARGE SCALE GENOMIC DNA]</scope>
    <source>
        <strain evidence="2 3">DSM 27194</strain>
    </source>
</reference>
<comment type="caution">
    <text evidence="2">The sequence shown here is derived from an EMBL/GenBank/DDBJ whole genome shotgun (WGS) entry which is preliminary data.</text>
</comment>
<accession>A0A427XI90</accession>
<dbReference type="GeneID" id="39586861"/>
<proteinExistence type="predicted"/>
<feature type="region of interest" description="Disordered" evidence="1">
    <location>
        <begin position="193"/>
        <end position="213"/>
    </location>
</feature>
<feature type="compositionally biased region" description="Polar residues" evidence="1">
    <location>
        <begin position="200"/>
        <end position="209"/>
    </location>
</feature>
<dbReference type="OrthoDB" id="10495366at2759"/>
<dbReference type="RefSeq" id="XP_028473737.1">
    <property type="nucleotide sequence ID" value="XM_028618059.1"/>
</dbReference>
<dbReference type="AlphaFoldDB" id="A0A427XI90"/>
<gene>
    <name evidence="2" type="ORF">EHS24_002318</name>
</gene>
<dbReference type="EMBL" id="RSCE01000012">
    <property type="protein sequence ID" value="RSH78590.1"/>
    <property type="molecule type" value="Genomic_DNA"/>
</dbReference>